<keyword evidence="4" id="KW-1185">Reference proteome</keyword>
<comment type="pathway">
    <text evidence="1">Cofactor biosynthesis; ubiquinone biosynthesis.</text>
</comment>
<keyword evidence="1" id="KW-0831">Ubiquinone biosynthesis</keyword>
<dbReference type="PATRIC" id="fig|1195763.3.peg.970"/>
<comment type="subcellular location">
    <subcellularLocation>
        <location evidence="1">Cytoplasm</location>
    </subcellularLocation>
</comment>
<dbReference type="RefSeq" id="WP_047877687.1">
    <property type="nucleotide sequence ID" value="NZ_LDOT01000005.1"/>
</dbReference>
<dbReference type="Proteomes" id="UP000036097">
    <property type="component" value="Unassembled WGS sequence"/>
</dbReference>
<dbReference type="EMBL" id="LDOT01000005">
    <property type="protein sequence ID" value="KLV07345.1"/>
    <property type="molecule type" value="Genomic_DNA"/>
</dbReference>
<proteinExistence type="inferred from homology"/>
<dbReference type="AlphaFoldDB" id="A0A0J1H6L1"/>
<comment type="caution">
    <text evidence="3">The sequence shown here is derived from an EMBL/GenBank/DDBJ whole genome shotgun (WGS) entry which is preliminary data.</text>
</comment>
<evidence type="ECO:0000259" key="2">
    <source>
        <dbReference type="Pfam" id="PF02036"/>
    </source>
</evidence>
<dbReference type="GO" id="GO:0005737">
    <property type="term" value="C:cytoplasm"/>
    <property type="evidence" value="ECO:0007669"/>
    <property type="project" value="UniProtKB-SubCell"/>
</dbReference>
<dbReference type="SUPFAM" id="SSF55718">
    <property type="entry name" value="SCP-like"/>
    <property type="match status" value="1"/>
</dbReference>
<organism evidence="3 4">
    <name type="scientific">Photobacterium aquae</name>
    <dbReference type="NCBI Taxonomy" id="1195763"/>
    <lineage>
        <taxon>Bacteria</taxon>
        <taxon>Pseudomonadati</taxon>
        <taxon>Pseudomonadota</taxon>
        <taxon>Gammaproteobacteria</taxon>
        <taxon>Vibrionales</taxon>
        <taxon>Vibrionaceae</taxon>
        <taxon>Photobacterium</taxon>
    </lineage>
</organism>
<dbReference type="OrthoDB" id="5801225at2"/>
<evidence type="ECO:0000313" key="3">
    <source>
        <dbReference type="EMBL" id="KLV07345.1"/>
    </source>
</evidence>
<feature type="domain" description="SCP2" evidence="2">
    <location>
        <begin position="15"/>
        <end position="111"/>
    </location>
</feature>
<gene>
    <name evidence="1" type="primary">ubiJ</name>
    <name evidence="3" type="ORF">ABT56_04575</name>
</gene>
<name>A0A0J1H6L1_9GAMM</name>
<dbReference type="GO" id="GO:0006744">
    <property type="term" value="P:ubiquinone biosynthetic process"/>
    <property type="evidence" value="ECO:0007669"/>
    <property type="project" value="UniProtKB-UniRule"/>
</dbReference>
<protein>
    <recommendedName>
        <fullName evidence="1">Ubiquinone biosynthesis accessory factor UbiJ</fullName>
    </recommendedName>
</protein>
<comment type="similarity">
    <text evidence="1">Belongs to the UbiJ family.</text>
</comment>
<dbReference type="PANTHER" id="PTHR38693">
    <property type="entry name" value="UBIQUINONE BIOSYNTHESIS PROTEIN UBIJ"/>
    <property type="match status" value="1"/>
</dbReference>
<reference evidence="3 4" key="1">
    <citation type="submission" date="2015-05" db="EMBL/GenBank/DDBJ databases">
        <title>Photobacterium galathea sp. nov.</title>
        <authorList>
            <person name="Machado H."/>
            <person name="Gram L."/>
        </authorList>
    </citation>
    <scope>NUCLEOTIDE SEQUENCE [LARGE SCALE GENOMIC DNA]</scope>
    <source>
        <strain evidence="3 4">CGMCC 1.12159</strain>
    </source>
</reference>
<dbReference type="UniPathway" id="UPA00232"/>
<dbReference type="Pfam" id="PF02036">
    <property type="entry name" value="SCP2"/>
    <property type="match status" value="1"/>
</dbReference>
<accession>A0A0J1H6L1</accession>
<dbReference type="STRING" id="1195763.ABT56_04575"/>
<dbReference type="HAMAP" id="MF_02215">
    <property type="entry name" value="UbiJ"/>
    <property type="match status" value="1"/>
</dbReference>
<evidence type="ECO:0000313" key="4">
    <source>
        <dbReference type="Proteomes" id="UP000036097"/>
    </source>
</evidence>
<dbReference type="InterPro" id="IPR036527">
    <property type="entry name" value="SCP2_sterol-bd_dom_sf"/>
</dbReference>
<evidence type="ECO:0000256" key="1">
    <source>
        <dbReference type="HAMAP-Rule" id="MF_02215"/>
    </source>
</evidence>
<dbReference type="InterPro" id="IPR038989">
    <property type="entry name" value="UbiJ"/>
</dbReference>
<dbReference type="PANTHER" id="PTHR38693:SF1">
    <property type="entry name" value="UBIQUINONE BIOSYNTHESIS ACCESSORY FACTOR UBIJ"/>
    <property type="match status" value="1"/>
</dbReference>
<comment type="function">
    <text evidence="1">Required for ubiquinone (coenzyme Q) biosynthesis. Binds hydrophobic ubiquinone biosynthetic intermediates via its SCP2 domain and is essential for the stability of the Ubi complex. May constitute a docking platform where Ubi enzymes assemble and access their SCP2-bound polyprenyl substrates.</text>
</comment>
<keyword evidence="1" id="KW-0963">Cytoplasm</keyword>
<sequence>MPLDAFVTGAVETALNTLLNEDEASQRRLARLKGKVIGVTINEFGKQLYFVFSQQIDVLAGYEGELDCELALNLSVLPELRQQANLTQLIKADKLSLDGDIQLAQQFSTLLSGLKPDVEEKLSQYTGDIIAHTLVSGVKNGAEFVRRGIARRQRDLAEVITEEWRLAPQALEIAYFADQVDDIKSDVARAEARINRLLERLPS</sequence>
<dbReference type="InterPro" id="IPR003033">
    <property type="entry name" value="SCP2_sterol-bd_dom"/>
</dbReference>